<protein>
    <submittedName>
        <fullName evidence="2">Conserved domain protein</fullName>
    </submittedName>
</protein>
<proteinExistence type="predicted"/>
<keyword evidence="1" id="KW-0812">Transmembrane</keyword>
<keyword evidence="1" id="KW-0472">Membrane</keyword>
<keyword evidence="1" id="KW-1133">Transmembrane helix</keyword>
<sequence length="330" mass="38320">MNNTILTIIIIIALIILMIVLLSFIFCAINNRSHKVFFDKQLPNISRDFIQTIFYPENNNQLNITNLSHKILSNQLAVSMPNLDENLFKQLPRILKFYQSQDTSNTYINQHFQYIVQSLGIKTNYNNLKTYHPKIALAATLDNMFTVLNNSEISPDIIHEIVNHFHQEVYEQAGIKILNNIFNTDKNPTNIIKPVNHIIQFAVYNYNLITISIISNMSLFDTAKPNKVHSFSSVFHFNMLLRKNPRTNRSSISYNQTTFTLFIPNSIKHYITKEKCNTQCMQPSSITQDPDCATLHYYNTSNSHTSTLEYRLPNPKAKPLFQNRRDNIQI</sequence>
<dbReference type="OrthoDB" id="7163287at2"/>
<evidence type="ECO:0000313" key="3">
    <source>
        <dbReference type="Proteomes" id="UP000008320"/>
    </source>
</evidence>
<reference evidence="2 3" key="1">
    <citation type="journal article" date="2006" name="PLoS Genet.">
        <title>Comparative genomics of emerging human ehrlichiosis agents.</title>
        <authorList>
            <person name="Dunning Hotopp J.C."/>
            <person name="Lin M."/>
            <person name="Madupu R."/>
            <person name="Crabtree J."/>
            <person name="Angiuoli S.V."/>
            <person name="Eisen J.A."/>
            <person name="Seshadri R."/>
            <person name="Ren Q."/>
            <person name="Wu M."/>
            <person name="Utterback T.R."/>
            <person name="Smith S."/>
            <person name="Lewis M."/>
            <person name="Khouri H."/>
            <person name="Zhang C."/>
            <person name="Niu H."/>
            <person name="Lin Q."/>
            <person name="Ohashi N."/>
            <person name="Zhi N."/>
            <person name="Nelson W."/>
            <person name="Brinkac L.M."/>
            <person name="Dodson R.J."/>
            <person name="Rosovitz M.J."/>
            <person name="Sundaram J."/>
            <person name="Daugherty S.C."/>
            <person name="Davidsen T."/>
            <person name="Durkin A.S."/>
            <person name="Gwinn M."/>
            <person name="Haft D.H."/>
            <person name="Selengut J.D."/>
            <person name="Sullivan S.A."/>
            <person name="Zafar N."/>
            <person name="Zhou L."/>
            <person name="Benahmed F."/>
            <person name="Forberger H."/>
            <person name="Halpin R."/>
            <person name="Mulligan S."/>
            <person name="Robinson J."/>
            <person name="White O."/>
            <person name="Rikihisa Y."/>
            <person name="Tettelin H."/>
        </authorList>
    </citation>
    <scope>NUCLEOTIDE SEQUENCE [LARGE SCALE GENOMIC DNA]</scope>
    <source>
        <strain evidence="3">ATCC CRL-10679 / Arkansas</strain>
    </source>
</reference>
<feature type="transmembrane region" description="Helical" evidence="1">
    <location>
        <begin position="6"/>
        <end position="29"/>
    </location>
</feature>
<accession>Q2GFX4</accession>
<organism evidence="2 3">
    <name type="scientific">Ehrlichia chaffeensis (strain ATCC CRL-10679 / Arkansas)</name>
    <dbReference type="NCBI Taxonomy" id="205920"/>
    <lineage>
        <taxon>Bacteria</taxon>
        <taxon>Pseudomonadati</taxon>
        <taxon>Pseudomonadota</taxon>
        <taxon>Alphaproteobacteria</taxon>
        <taxon>Rickettsiales</taxon>
        <taxon>Anaplasmataceae</taxon>
        <taxon>Ehrlichia</taxon>
    </lineage>
</organism>
<keyword evidence="3" id="KW-1185">Reference proteome</keyword>
<dbReference type="RefSeq" id="WP_006010062.1">
    <property type="nucleotide sequence ID" value="NC_007799.1"/>
</dbReference>
<dbReference type="EMBL" id="CP000236">
    <property type="protein sequence ID" value="ABD44595.1"/>
    <property type="molecule type" value="Genomic_DNA"/>
</dbReference>
<name>Q2GFX4_EHRCR</name>
<dbReference type="AlphaFoldDB" id="Q2GFX4"/>
<dbReference type="KEGG" id="ech:ECH_0864"/>
<gene>
    <name evidence="2" type="ordered locus">ECH_0864</name>
</gene>
<dbReference type="HOGENOM" id="CLU_841287_0_0_5"/>
<dbReference type="Proteomes" id="UP000008320">
    <property type="component" value="Chromosome"/>
</dbReference>
<evidence type="ECO:0000313" key="2">
    <source>
        <dbReference type="EMBL" id="ABD44595.1"/>
    </source>
</evidence>
<evidence type="ECO:0000256" key="1">
    <source>
        <dbReference type="SAM" id="Phobius"/>
    </source>
</evidence>